<evidence type="ECO:0000259" key="1">
    <source>
        <dbReference type="PROSITE" id="PS51186"/>
    </source>
</evidence>
<reference evidence="3" key="3">
    <citation type="submission" date="2021-06" db="EMBL/GenBank/DDBJ databases">
        <title>Genomic Description and Analysis of Intracellular Bacteria, Candidatus Berkiella cookevillensis and Candidatus Berkiella aquae.</title>
        <authorList>
            <person name="Kidane D.T."/>
            <person name="Mehari Y.T."/>
            <person name="Rice F.C."/>
            <person name="Arivett B.A."/>
            <person name="Farone A.L."/>
            <person name="Berk S.G."/>
            <person name="Farone M.B."/>
        </authorList>
    </citation>
    <scope>NUCLEOTIDE SEQUENCE</scope>
    <source>
        <strain evidence="3">HT99</strain>
    </source>
</reference>
<name>A0A0Q9YRK0_9GAMM</name>
<reference evidence="3" key="2">
    <citation type="journal article" date="2016" name="Genome Announc.">
        <title>Draft Genome Sequences of Two Novel Amoeba-Resistant Intranuclear Bacteria, 'Candidatus Berkiella cookevillensis' and 'Candidatus Berkiella aquae'.</title>
        <authorList>
            <person name="Mehari Y.T."/>
            <person name="Arivett B.A."/>
            <person name="Farone A.L."/>
            <person name="Gunderson J.H."/>
            <person name="Farone M.B."/>
        </authorList>
    </citation>
    <scope>NUCLEOTIDE SEQUENCE</scope>
    <source>
        <strain evidence="3">HT99</strain>
    </source>
</reference>
<reference evidence="2" key="1">
    <citation type="submission" date="2015-09" db="EMBL/GenBank/DDBJ databases">
        <title>Draft Genome Sequences of Two Novel Amoeba-resistant Intranuclear Bacteria, Candidatus Berkiella cookevillensis and Candidatus Berkiella aquae.</title>
        <authorList>
            <person name="Mehari Y.T."/>
            <person name="Arivett B.A."/>
            <person name="Farone A.L."/>
            <person name="Gunderson J.H."/>
            <person name="Farone M.B."/>
        </authorList>
    </citation>
    <scope>NUCLEOTIDE SEQUENCE [LARGE SCALE GENOMIC DNA]</scope>
    <source>
        <strain evidence="2">HT99</strain>
    </source>
</reference>
<evidence type="ECO:0000313" key="4">
    <source>
        <dbReference type="Proteomes" id="UP000051497"/>
    </source>
</evidence>
<dbReference type="STRING" id="295108.HT99x_02850"/>
<dbReference type="OrthoDB" id="8287577at2"/>
<dbReference type="GO" id="GO:0016747">
    <property type="term" value="F:acyltransferase activity, transferring groups other than amino-acyl groups"/>
    <property type="evidence" value="ECO:0007669"/>
    <property type="project" value="InterPro"/>
</dbReference>
<dbReference type="InterPro" id="IPR016181">
    <property type="entry name" value="Acyl_CoA_acyltransferase"/>
</dbReference>
<dbReference type="CDD" id="cd04301">
    <property type="entry name" value="NAT_SF"/>
    <property type="match status" value="1"/>
</dbReference>
<comment type="caution">
    <text evidence="2">The sequence shown here is derived from an EMBL/GenBank/DDBJ whole genome shotgun (WGS) entry which is preliminary data.</text>
</comment>
<feature type="domain" description="N-acetyltransferase" evidence="1">
    <location>
        <begin position="1"/>
        <end position="168"/>
    </location>
</feature>
<organism evidence="2">
    <name type="scientific">Candidatus Berkiella aquae</name>
    <dbReference type="NCBI Taxonomy" id="295108"/>
    <lineage>
        <taxon>Bacteria</taxon>
        <taxon>Pseudomonadati</taxon>
        <taxon>Pseudomonadota</taxon>
        <taxon>Gammaproteobacteria</taxon>
        <taxon>Candidatus Berkiellales</taxon>
        <taxon>Candidatus Berkiellaceae</taxon>
        <taxon>Candidatus Berkiella</taxon>
    </lineage>
</organism>
<proteinExistence type="predicted"/>
<evidence type="ECO:0000313" key="2">
    <source>
        <dbReference type="EMBL" id="KRG19191.1"/>
    </source>
</evidence>
<dbReference type="EMBL" id="LKAJ01000017">
    <property type="protein sequence ID" value="KRG19191.1"/>
    <property type="molecule type" value="Genomic_DNA"/>
</dbReference>
<dbReference type="InterPro" id="IPR000182">
    <property type="entry name" value="GNAT_dom"/>
</dbReference>
<dbReference type="PROSITE" id="PS51186">
    <property type="entry name" value="GNAT"/>
    <property type="match status" value="1"/>
</dbReference>
<dbReference type="Pfam" id="PF13527">
    <property type="entry name" value="Acetyltransf_9"/>
    <property type="match status" value="1"/>
</dbReference>
<gene>
    <name evidence="3" type="ORF">HT99x_015825</name>
    <name evidence="2" type="ORF">HT99x_02850</name>
</gene>
<dbReference type="Gene3D" id="3.40.630.30">
    <property type="match status" value="1"/>
</dbReference>
<dbReference type="SUPFAM" id="SSF55729">
    <property type="entry name" value="Acyl-CoA N-acyltransferases (Nat)"/>
    <property type="match status" value="1"/>
</dbReference>
<dbReference type="RefSeq" id="WP_075067445.1">
    <property type="nucleotide sequence ID" value="NZ_LKAJ02000003.1"/>
</dbReference>
<dbReference type="Proteomes" id="UP000051497">
    <property type="component" value="Unassembled WGS sequence"/>
</dbReference>
<dbReference type="EMBL" id="LKAJ02000003">
    <property type="protein sequence ID" value="MCS5712907.1"/>
    <property type="molecule type" value="Genomic_DNA"/>
</dbReference>
<accession>A0A0Q9YRK0</accession>
<protein>
    <submittedName>
        <fullName evidence="3">GNAT family N-acetyltransferase</fullName>
    </submittedName>
</protein>
<sequence length="290" mass="33273">MIADYSKDKALFEKCITFVDEIFPGCKQFALKGMHYGASWSDASIPFVIEDKGKIVAHVGVLPLTVVLNGNIHQTAAIHAVGVNPIDRGKGYFKQLMNEVMDYVKQNYESSFLMTQKPYLFRNYPYTIMLPEYDFVLKESGFSSKKGDLRYLNLDNSDDFALLNKLLPKSLPLSNQFSFNGKNAITLFILNSMYGKIGYSDRLGTIVLHQVIDNTLYLREIVSQNEQKLSDIIEIIPESFNKVVLQFCPDRFLNENEYTAILARPENCVMVSPEFKFNEKYFRYPEVYSC</sequence>
<evidence type="ECO:0000313" key="3">
    <source>
        <dbReference type="EMBL" id="MCS5712907.1"/>
    </source>
</evidence>
<dbReference type="AlphaFoldDB" id="A0A0Q9YRK0"/>
<keyword evidence="4" id="KW-1185">Reference proteome</keyword>